<dbReference type="PANTHER" id="PTHR14513">
    <property type="entry name" value="PROTECTION OF TELOMERES 1"/>
    <property type="match status" value="1"/>
</dbReference>
<gene>
    <name evidence="2" type="primary">POT1A</name>
    <name evidence="2" type="ORF">CK203_091161</name>
</gene>
<proteinExistence type="predicted"/>
<dbReference type="InterPro" id="IPR057620">
    <property type="entry name" value="POT1A/B-like_OB"/>
</dbReference>
<name>A0A438EYB2_VITVI</name>
<evidence type="ECO:0000259" key="1">
    <source>
        <dbReference type="Pfam" id="PF25507"/>
    </source>
</evidence>
<accession>A0A438EYB2</accession>
<evidence type="ECO:0000313" key="2">
    <source>
        <dbReference type="EMBL" id="RVW52741.1"/>
    </source>
</evidence>
<comment type="caution">
    <text evidence="2">The sequence shown here is derived from an EMBL/GenBank/DDBJ whole genome shotgun (WGS) entry which is preliminary data.</text>
</comment>
<dbReference type="PANTHER" id="PTHR14513:SF0">
    <property type="entry name" value="PROTECTION OF TELOMERES PROTEIN 1"/>
    <property type="match status" value="1"/>
</dbReference>
<reference evidence="2 3" key="1">
    <citation type="journal article" date="2018" name="PLoS Genet.">
        <title>Population sequencing reveals clonal diversity and ancestral inbreeding in the grapevine cultivar Chardonnay.</title>
        <authorList>
            <person name="Roach M.J."/>
            <person name="Johnson D.L."/>
            <person name="Bohlmann J."/>
            <person name="van Vuuren H.J."/>
            <person name="Jones S.J."/>
            <person name="Pretorius I.S."/>
            <person name="Schmidt S.A."/>
            <person name="Borneman A.R."/>
        </authorList>
    </citation>
    <scope>NUCLEOTIDE SEQUENCE [LARGE SCALE GENOMIC DNA]</scope>
    <source>
        <strain evidence="3">cv. Chardonnay</strain>
        <tissue evidence="2">Leaf</tissue>
    </source>
</reference>
<feature type="domain" description="POT1A/B-like OB fold" evidence="1">
    <location>
        <begin position="19"/>
        <end position="123"/>
    </location>
</feature>
<dbReference type="InterPro" id="IPR028389">
    <property type="entry name" value="POT1"/>
</dbReference>
<sequence length="137" mass="15646">MQELHVTHCFFMLGVPHTLQVTAKFKCVVRVAAIVPWRAEDFCSPPGTYRTRLTLEDPTARIHAFVYAEDGFALAQFAQRCTWKRNKLLGIAESDDGNEINNAPRNPPWVQCCIKSYYLVKGDVWGSRTYRILAPGW</sequence>
<dbReference type="Pfam" id="PF25507">
    <property type="entry name" value="OB_POT1A"/>
    <property type="match status" value="1"/>
</dbReference>
<evidence type="ECO:0000313" key="3">
    <source>
        <dbReference type="Proteomes" id="UP000288805"/>
    </source>
</evidence>
<protein>
    <submittedName>
        <fullName evidence="2">Protection of telomeres protein 1a</fullName>
    </submittedName>
</protein>
<dbReference type="GO" id="GO:0043047">
    <property type="term" value="F:single-stranded telomeric DNA binding"/>
    <property type="evidence" value="ECO:0007669"/>
    <property type="project" value="InterPro"/>
</dbReference>
<organism evidence="2 3">
    <name type="scientific">Vitis vinifera</name>
    <name type="common">Grape</name>
    <dbReference type="NCBI Taxonomy" id="29760"/>
    <lineage>
        <taxon>Eukaryota</taxon>
        <taxon>Viridiplantae</taxon>
        <taxon>Streptophyta</taxon>
        <taxon>Embryophyta</taxon>
        <taxon>Tracheophyta</taxon>
        <taxon>Spermatophyta</taxon>
        <taxon>Magnoliopsida</taxon>
        <taxon>eudicotyledons</taxon>
        <taxon>Gunneridae</taxon>
        <taxon>Pentapetalae</taxon>
        <taxon>rosids</taxon>
        <taxon>Vitales</taxon>
        <taxon>Vitaceae</taxon>
        <taxon>Viteae</taxon>
        <taxon>Vitis</taxon>
    </lineage>
</organism>
<dbReference type="Proteomes" id="UP000288805">
    <property type="component" value="Unassembled WGS sequence"/>
</dbReference>
<dbReference type="EMBL" id="QGNW01001163">
    <property type="protein sequence ID" value="RVW52741.1"/>
    <property type="molecule type" value="Genomic_DNA"/>
</dbReference>
<dbReference type="GO" id="GO:0000723">
    <property type="term" value="P:telomere maintenance"/>
    <property type="evidence" value="ECO:0007669"/>
    <property type="project" value="InterPro"/>
</dbReference>
<dbReference type="AlphaFoldDB" id="A0A438EYB2"/>